<evidence type="ECO:0000313" key="6">
    <source>
        <dbReference type="Proteomes" id="UP000600026"/>
    </source>
</evidence>
<keyword evidence="5" id="KW-0449">Lipoprotein</keyword>
<dbReference type="PANTHER" id="PTHR30061:SF50">
    <property type="entry name" value="MALTOSE_MALTODEXTRIN-BINDING PERIPLASMIC PROTEIN"/>
    <property type="match status" value="1"/>
</dbReference>
<dbReference type="GO" id="GO:1901982">
    <property type="term" value="F:maltose binding"/>
    <property type="evidence" value="ECO:0007669"/>
    <property type="project" value="TreeGrafter"/>
</dbReference>
<name>A0A919GWA1_9ACTN</name>
<proteinExistence type="inferred from homology"/>
<evidence type="ECO:0000256" key="3">
    <source>
        <dbReference type="ARBA" id="ARBA00022729"/>
    </source>
</evidence>
<dbReference type="Proteomes" id="UP000600026">
    <property type="component" value="Unassembled WGS sequence"/>
</dbReference>
<feature type="compositionally biased region" description="Polar residues" evidence="4">
    <location>
        <begin position="428"/>
        <end position="438"/>
    </location>
</feature>
<organism evidence="5 6">
    <name type="scientific">Streptomyces xanthophaeus</name>
    <dbReference type="NCBI Taxonomy" id="67385"/>
    <lineage>
        <taxon>Bacteria</taxon>
        <taxon>Bacillati</taxon>
        <taxon>Actinomycetota</taxon>
        <taxon>Actinomycetes</taxon>
        <taxon>Kitasatosporales</taxon>
        <taxon>Streptomycetaceae</taxon>
        <taxon>Streptomyces</taxon>
    </lineage>
</organism>
<dbReference type="GO" id="GO:0015768">
    <property type="term" value="P:maltose transport"/>
    <property type="evidence" value="ECO:0007669"/>
    <property type="project" value="TreeGrafter"/>
</dbReference>
<dbReference type="GO" id="GO:0055052">
    <property type="term" value="C:ATP-binding cassette (ABC) transporter complex, substrate-binding subunit-containing"/>
    <property type="evidence" value="ECO:0007669"/>
    <property type="project" value="TreeGrafter"/>
</dbReference>
<dbReference type="GO" id="GO:0042956">
    <property type="term" value="P:maltodextrin transmembrane transport"/>
    <property type="evidence" value="ECO:0007669"/>
    <property type="project" value="TreeGrafter"/>
</dbReference>
<dbReference type="PANTHER" id="PTHR30061">
    <property type="entry name" value="MALTOSE-BINDING PERIPLASMIC PROTEIN"/>
    <property type="match status" value="1"/>
</dbReference>
<keyword evidence="3" id="KW-0732">Signal</keyword>
<evidence type="ECO:0000256" key="1">
    <source>
        <dbReference type="ARBA" id="ARBA00008520"/>
    </source>
</evidence>
<dbReference type="Gene3D" id="3.40.190.10">
    <property type="entry name" value="Periplasmic binding protein-like II"/>
    <property type="match status" value="2"/>
</dbReference>
<evidence type="ECO:0000313" key="5">
    <source>
        <dbReference type="EMBL" id="GHI86082.1"/>
    </source>
</evidence>
<gene>
    <name evidence="5" type="ORF">Sxan_34460</name>
</gene>
<reference evidence="5" key="1">
    <citation type="submission" date="2020-09" db="EMBL/GenBank/DDBJ databases">
        <title>Whole genome shotgun sequence of Streptomyces xanthophaeus NBRC 12829.</title>
        <authorList>
            <person name="Komaki H."/>
            <person name="Tamura T."/>
        </authorList>
    </citation>
    <scope>NUCLEOTIDE SEQUENCE</scope>
    <source>
        <strain evidence="5">NBRC 12829</strain>
    </source>
</reference>
<dbReference type="AlphaFoldDB" id="A0A919GWA1"/>
<keyword evidence="2" id="KW-0813">Transport</keyword>
<sequence>MVYANFKPSETDSQKVTFVKMRFLALCTALAAATALTGCSQFGGSEEGSKKVTLWLMKGSASDDFIDQFTASFEKDHPGVDLEVKIQEWTGIGDKVNAVLDGTSKERADVIEVGNTQVAQYVETGGLSELTLEGLRQWGSKDWLKGLADPGSVNGAQYGVPWYAANRVVIYNKELFADAGVKTPPKNRQEWVQATQKLDKGDQQGIYLAGQNWYVLAGFIWDEGGDLAVESGGQWVGTLDDEKALAGMDFYKQLQALGDGPKDADEETPPQSEVFARGQVAQIVAPPGQVAEIEAANPALKGKLGFFPIPGKTSDKPGAVFTGGSDLIIPERTGQRAAAVDVITALVSEKWQTELARTMSYVPNKTTLAHVVEGNEGAASMAPGAAQGRATPKSPRWAEVEGKNPIKPFMTAVLTGQDPKQAARAASDSISKVLSSDR</sequence>
<dbReference type="Pfam" id="PF01547">
    <property type="entry name" value="SBP_bac_1"/>
    <property type="match status" value="1"/>
</dbReference>
<feature type="region of interest" description="Disordered" evidence="4">
    <location>
        <begin position="417"/>
        <end position="438"/>
    </location>
</feature>
<evidence type="ECO:0000256" key="4">
    <source>
        <dbReference type="SAM" id="MobiDB-lite"/>
    </source>
</evidence>
<comment type="caution">
    <text evidence="5">The sequence shown here is derived from an EMBL/GenBank/DDBJ whole genome shotgun (WGS) entry which is preliminary data.</text>
</comment>
<evidence type="ECO:0000256" key="2">
    <source>
        <dbReference type="ARBA" id="ARBA00022448"/>
    </source>
</evidence>
<dbReference type="EMBL" id="BNEE01000006">
    <property type="protein sequence ID" value="GHI86082.1"/>
    <property type="molecule type" value="Genomic_DNA"/>
</dbReference>
<dbReference type="InterPro" id="IPR006059">
    <property type="entry name" value="SBP"/>
</dbReference>
<keyword evidence="6" id="KW-1185">Reference proteome</keyword>
<feature type="region of interest" description="Disordered" evidence="4">
    <location>
        <begin position="379"/>
        <end position="402"/>
    </location>
</feature>
<protein>
    <submittedName>
        <fullName evidence="5">Lipoprotein</fullName>
    </submittedName>
</protein>
<comment type="similarity">
    <text evidence="1">Belongs to the bacterial solute-binding protein 1 family.</text>
</comment>
<dbReference type="SUPFAM" id="SSF53850">
    <property type="entry name" value="Periplasmic binding protein-like II"/>
    <property type="match status" value="1"/>
</dbReference>
<accession>A0A919GWA1</accession>